<keyword evidence="1" id="KW-1133">Transmembrane helix</keyword>
<gene>
    <name evidence="2" type="ORF">D9M09_21100</name>
</gene>
<feature type="transmembrane region" description="Helical" evidence="1">
    <location>
        <begin position="80"/>
        <end position="100"/>
    </location>
</feature>
<name>A0A3G2EEE4_9BURK</name>
<sequence>MLSIEDVKVAFVKFSVTGTLLSLTFGAVIVNIASCRPLASLPFAGSTYTDAMAGVVPLVGVTPSHAALAVAFQFAARLGAVNLTGAAAMGAPLMPLKVIWP</sequence>
<proteinExistence type="predicted"/>
<keyword evidence="1" id="KW-0812">Transmembrane</keyword>
<evidence type="ECO:0000256" key="1">
    <source>
        <dbReference type="SAM" id="Phobius"/>
    </source>
</evidence>
<evidence type="ECO:0000313" key="3">
    <source>
        <dbReference type="Proteomes" id="UP000279594"/>
    </source>
</evidence>
<feature type="transmembrane region" description="Helical" evidence="1">
    <location>
        <begin position="20"/>
        <end position="39"/>
    </location>
</feature>
<dbReference type="AlphaFoldDB" id="A0A3G2EEE4"/>
<dbReference type="Proteomes" id="UP000279594">
    <property type="component" value="Chromosome"/>
</dbReference>
<organism evidence="2 3">
    <name type="scientific">Janthinobacterium agaricidamnosum</name>
    <dbReference type="NCBI Taxonomy" id="55508"/>
    <lineage>
        <taxon>Bacteria</taxon>
        <taxon>Pseudomonadati</taxon>
        <taxon>Pseudomonadota</taxon>
        <taxon>Betaproteobacteria</taxon>
        <taxon>Burkholderiales</taxon>
        <taxon>Oxalobacteraceae</taxon>
        <taxon>Janthinobacterium</taxon>
    </lineage>
</organism>
<dbReference type="EMBL" id="CP033019">
    <property type="protein sequence ID" value="AYM78016.1"/>
    <property type="molecule type" value="Genomic_DNA"/>
</dbReference>
<keyword evidence="1" id="KW-0472">Membrane</keyword>
<evidence type="ECO:0000313" key="2">
    <source>
        <dbReference type="EMBL" id="AYM78016.1"/>
    </source>
</evidence>
<protein>
    <submittedName>
        <fullName evidence="2">Uncharacterized protein</fullName>
    </submittedName>
</protein>
<keyword evidence="3" id="KW-1185">Reference proteome</keyword>
<feature type="transmembrane region" description="Helical" evidence="1">
    <location>
        <begin position="51"/>
        <end position="74"/>
    </location>
</feature>
<reference evidence="2 3" key="1">
    <citation type="submission" date="2018-10" db="EMBL/GenBank/DDBJ databases">
        <title>Effects of UV and annual dynamics of microbial communities in freshwater RAS systems.</title>
        <authorList>
            <person name="Bekkelund A.K."/>
            <person name="Hansen B.R."/>
            <person name="Stokken H."/>
            <person name="Eriksen B.F."/>
            <person name="Kashulin N.A."/>
        </authorList>
    </citation>
    <scope>NUCLEOTIDE SEQUENCE [LARGE SCALE GENOMIC DNA]</scope>
    <source>
        <strain evidence="2 3">BHSEK</strain>
    </source>
</reference>
<accession>A0A3G2EEE4</accession>